<dbReference type="Gene3D" id="2.130.10.30">
    <property type="entry name" value="Regulator of chromosome condensation 1/beta-lactamase-inhibitor protein II"/>
    <property type="match status" value="1"/>
</dbReference>
<feature type="compositionally biased region" description="Low complexity" evidence="2">
    <location>
        <begin position="381"/>
        <end position="390"/>
    </location>
</feature>
<reference evidence="3 4" key="1">
    <citation type="submission" date="2018-03" db="EMBL/GenBank/DDBJ databases">
        <authorList>
            <person name="Guldener U."/>
        </authorList>
    </citation>
    <scope>NUCLEOTIDE SEQUENCE [LARGE SCALE GENOMIC DNA]</scope>
    <source>
        <strain evidence="3 4">DAOM196992</strain>
    </source>
</reference>
<dbReference type="PANTHER" id="PTHR46207">
    <property type="entry name" value="PROTEIN RCC2"/>
    <property type="match status" value="1"/>
</dbReference>
<organism evidence="3 4">
    <name type="scientific">Pseudozyma flocculosa</name>
    <dbReference type="NCBI Taxonomy" id="84751"/>
    <lineage>
        <taxon>Eukaryota</taxon>
        <taxon>Fungi</taxon>
        <taxon>Dikarya</taxon>
        <taxon>Basidiomycota</taxon>
        <taxon>Ustilaginomycotina</taxon>
        <taxon>Ustilaginomycetes</taxon>
        <taxon>Ustilaginales</taxon>
        <taxon>Ustilaginaceae</taxon>
        <taxon>Pseudozyma</taxon>
    </lineage>
</organism>
<feature type="region of interest" description="Disordered" evidence="2">
    <location>
        <begin position="26"/>
        <end position="101"/>
    </location>
</feature>
<dbReference type="EMBL" id="OOIP01000152">
    <property type="protein sequence ID" value="SPO42313.1"/>
    <property type="molecule type" value="Genomic_DNA"/>
</dbReference>
<dbReference type="PRINTS" id="PR00633">
    <property type="entry name" value="RCCNDNSATION"/>
</dbReference>
<dbReference type="Proteomes" id="UP000323386">
    <property type="component" value="Unassembled WGS sequence"/>
</dbReference>
<evidence type="ECO:0000313" key="4">
    <source>
        <dbReference type="Proteomes" id="UP000323386"/>
    </source>
</evidence>
<dbReference type="Pfam" id="PF13540">
    <property type="entry name" value="RCC1_2"/>
    <property type="match status" value="1"/>
</dbReference>
<gene>
    <name evidence="3" type="ORF">PSFLO_07796</name>
</gene>
<dbReference type="OrthoDB" id="5370059at2759"/>
<dbReference type="SUPFAM" id="SSF50985">
    <property type="entry name" value="RCC1/BLIP-II"/>
    <property type="match status" value="1"/>
</dbReference>
<feature type="compositionally biased region" description="Low complexity" evidence="2">
    <location>
        <begin position="59"/>
        <end position="80"/>
    </location>
</feature>
<protein>
    <submittedName>
        <fullName evidence="3">Related to SRM1 ### nucleotide exchange factor</fullName>
    </submittedName>
</protein>
<name>A0A5C3FD04_9BASI</name>
<feature type="compositionally biased region" description="Basic residues" evidence="2">
    <location>
        <begin position="412"/>
        <end position="423"/>
    </location>
</feature>
<feature type="repeat" description="RCC1" evidence="1">
    <location>
        <begin position="218"/>
        <end position="246"/>
    </location>
</feature>
<dbReference type="PROSITE" id="PS50012">
    <property type="entry name" value="RCC1_3"/>
    <property type="match status" value="3"/>
</dbReference>
<dbReference type="Pfam" id="PF00415">
    <property type="entry name" value="RCC1"/>
    <property type="match status" value="1"/>
</dbReference>
<evidence type="ECO:0000256" key="2">
    <source>
        <dbReference type="SAM" id="MobiDB-lite"/>
    </source>
</evidence>
<sequence length="423" mass="44748">MTAANQASTSAASDLPQWGRVLIAGGTDWPNLGRKASKSGPHRPSTRNTTCAMSRVHTSPLVLPRPSSSRSTATPTSSGRNEQGQCGLSTKNLPNQPSGPAIWDTVKLGRATHFAPPLPADQKGDIVYAATGRSHTILVTAADPVVAASCGVTFSMLLTASGKVYAMGSSEKGQLGNGRTGEHFISGTKLAFDTFDEPFLILELHCGQQHTIARDDNGYVYTWGFGGYGRLGLGTQQDQLAPTLVPQFARENTLTRATPHLRRAHQQRRPDGVRGDHDATMNVCWGQNAHHGELGLGEGKPRSAVKPMRCETLDGLSILDIGAGQSTTYYIARNLGPTYAELARFPEVVPSSDACVVCNSDASSDENALLECEKNGTKRSAPAADEPAAATGDGQQEGDDETAAATAGMTRKGSRSAPKRRRA</sequence>
<evidence type="ECO:0000313" key="3">
    <source>
        <dbReference type="EMBL" id="SPO42313.1"/>
    </source>
</evidence>
<feature type="repeat" description="RCC1" evidence="1">
    <location>
        <begin position="280"/>
        <end position="334"/>
    </location>
</feature>
<evidence type="ECO:0000256" key="1">
    <source>
        <dbReference type="PROSITE-ProRule" id="PRU00235"/>
    </source>
</evidence>
<feature type="compositionally biased region" description="Polar residues" evidence="2">
    <location>
        <begin position="81"/>
        <end position="98"/>
    </location>
</feature>
<feature type="compositionally biased region" description="Basic residues" evidence="2">
    <location>
        <begin position="35"/>
        <end position="45"/>
    </location>
</feature>
<feature type="region of interest" description="Disordered" evidence="2">
    <location>
        <begin position="373"/>
        <end position="423"/>
    </location>
</feature>
<accession>A0A5C3FD04</accession>
<dbReference type="GO" id="GO:0016020">
    <property type="term" value="C:membrane"/>
    <property type="evidence" value="ECO:0007669"/>
    <property type="project" value="TreeGrafter"/>
</dbReference>
<dbReference type="GO" id="GO:0031267">
    <property type="term" value="F:small GTPase binding"/>
    <property type="evidence" value="ECO:0007669"/>
    <property type="project" value="TreeGrafter"/>
</dbReference>
<dbReference type="AlphaFoldDB" id="A0A5C3FD04"/>
<dbReference type="InterPro" id="IPR028641">
    <property type="entry name" value="RCC2"/>
</dbReference>
<keyword evidence="4" id="KW-1185">Reference proteome</keyword>
<proteinExistence type="predicted"/>
<dbReference type="PANTHER" id="PTHR46207:SF1">
    <property type="entry name" value="PROTEIN RCC2"/>
    <property type="match status" value="1"/>
</dbReference>
<feature type="repeat" description="RCC1" evidence="1">
    <location>
        <begin position="162"/>
        <end position="217"/>
    </location>
</feature>
<dbReference type="InterPro" id="IPR009091">
    <property type="entry name" value="RCC1/BLIP-II"/>
</dbReference>
<dbReference type="InterPro" id="IPR000408">
    <property type="entry name" value="Reg_chr_condens"/>
</dbReference>